<dbReference type="InterPro" id="IPR029058">
    <property type="entry name" value="AB_hydrolase_fold"/>
</dbReference>
<sequence>MALKDLSQSTSYRSQMATRADISFLEKLQTIPNVMTVIVNVLASLFTAAIYSKDSKPAGGLYKHVAFTGIRTMIRKMSVKQIHYLNPHTDDAYVIFCKKNKLVPNSEVLPDGTRAHWIGDRKADVLIMNFHGGGYVIPAGPDHFELMHQIVRILNTTTPQKSVAILFLAYDLAPTAIYPRQLQQAALLLNHVIQNLHVAPSNIILTGNSAGANLVTGLLSHISHPHPSLEIPIPKVEIAEDIRAAMLLNPWVSFDTDEASYKRNTYKDTLVAGTLQNWSAAFIGEAWPFSQKSDYYNQAVTAPASWWSGLRIGKVLVIGGGDEVLIDGIKIFAGKLKEGLGEERVELCVVKGGYHDQINIDLTLGYSEEAEGEQAKLMKRWLRSKL</sequence>
<reference evidence="3" key="1">
    <citation type="journal article" date="2021" name="IMA Fungus">
        <title>Genomic characterization of three marine fungi, including Emericellopsis atlantica sp. nov. with signatures of a generalist lifestyle and marine biomass degradation.</title>
        <authorList>
            <person name="Hagestad O.C."/>
            <person name="Hou L."/>
            <person name="Andersen J.H."/>
            <person name="Hansen E.H."/>
            <person name="Altermark B."/>
            <person name="Li C."/>
            <person name="Kuhnert E."/>
            <person name="Cox R.J."/>
            <person name="Crous P.W."/>
            <person name="Spatafora J.W."/>
            <person name="Lail K."/>
            <person name="Amirebrahimi M."/>
            <person name="Lipzen A."/>
            <person name="Pangilinan J."/>
            <person name="Andreopoulos W."/>
            <person name="Hayes R.D."/>
            <person name="Ng V."/>
            <person name="Grigoriev I.V."/>
            <person name="Jackson S.A."/>
            <person name="Sutton T.D.S."/>
            <person name="Dobson A.D.W."/>
            <person name="Rama T."/>
        </authorList>
    </citation>
    <scope>NUCLEOTIDE SEQUENCE</scope>
    <source>
        <strain evidence="3">TRa3180A</strain>
    </source>
</reference>
<dbReference type="EMBL" id="MU253827">
    <property type="protein sequence ID" value="KAG9245877.1"/>
    <property type="molecule type" value="Genomic_DNA"/>
</dbReference>
<dbReference type="Proteomes" id="UP000887226">
    <property type="component" value="Unassembled WGS sequence"/>
</dbReference>
<dbReference type="OrthoDB" id="2152029at2759"/>
<proteinExistence type="predicted"/>
<accession>A0A9P8CGJ0</accession>
<protein>
    <submittedName>
        <fullName evidence="3">Alpha/Beta hydrolase protein</fullName>
    </submittedName>
</protein>
<keyword evidence="4" id="KW-1185">Reference proteome</keyword>
<evidence type="ECO:0000313" key="4">
    <source>
        <dbReference type="Proteomes" id="UP000887226"/>
    </source>
</evidence>
<dbReference type="InterPro" id="IPR013094">
    <property type="entry name" value="AB_hydrolase_3"/>
</dbReference>
<comment type="caution">
    <text evidence="3">The sequence shown here is derived from an EMBL/GenBank/DDBJ whole genome shotgun (WGS) entry which is preliminary data.</text>
</comment>
<evidence type="ECO:0000256" key="1">
    <source>
        <dbReference type="ARBA" id="ARBA00022801"/>
    </source>
</evidence>
<dbReference type="Pfam" id="PF07859">
    <property type="entry name" value="Abhydrolase_3"/>
    <property type="match status" value="1"/>
</dbReference>
<evidence type="ECO:0000259" key="2">
    <source>
        <dbReference type="Pfam" id="PF07859"/>
    </source>
</evidence>
<dbReference type="AlphaFoldDB" id="A0A9P8CGJ0"/>
<evidence type="ECO:0000313" key="3">
    <source>
        <dbReference type="EMBL" id="KAG9245877.1"/>
    </source>
</evidence>
<keyword evidence="1 3" id="KW-0378">Hydrolase</keyword>
<dbReference type="PANTHER" id="PTHR48081:SF31">
    <property type="entry name" value="STERYL ACETYL HYDROLASE MUG81-RELATED"/>
    <property type="match status" value="1"/>
</dbReference>
<feature type="domain" description="Alpha/beta hydrolase fold-3" evidence="2">
    <location>
        <begin position="127"/>
        <end position="356"/>
    </location>
</feature>
<gene>
    <name evidence="3" type="ORF">BJ878DRAFT_540850</name>
</gene>
<dbReference type="SUPFAM" id="SSF53474">
    <property type="entry name" value="alpha/beta-Hydrolases"/>
    <property type="match status" value="1"/>
</dbReference>
<dbReference type="GO" id="GO:0016787">
    <property type="term" value="F:hydrolase activity"/>
    <property type="evidence" value="ECO:0007669"/>
    <property type="project" value="UniProtKB-KW"/>
</dbReference>
<dbReference type="InterPro" id="IPR050300">
    <property type="entry name" value="GDXG_lipolytic_enzyme"/>
</dbReference>
<organism evidence="3 4">
    <name type="scientific">Calycina marina</name>
    <dbReference type="NCBI Taxonomy" id="1763456"/>
    <lineage>
        <taxon>Eukaryota</taxon>
        <taxon>Fungi</taxon>
        <taxon>Dikarya</taxon>
        <taxon>Ascomycota</taxon>
        <taxon>Pezizomycotina</taxon>
        <taxon>Leotiomycetes</taxon>
        <taxon>Helotiales</taxon>
        <taxon>Pezizellaceae</taxon>
        <taxon>Calycina</taxon>
    </lineage>
</organism>
<name>A0A9P8CGJ0_9HELO</name>
<dbReference type="PANTHER" id="PTHR48081">
    <property type="entry name" value="AB HYDROLASE SUPERFAMILY PROTEIN C4A8.06C"/>
    <property type="match status" value="1"/>
</dbReference>
<dbReference type="Gene3D" id="3.40.50.1820">
    <property type="entry name" value="alpha/beta hydrolase"/>
    <property type="match status" value="1"/>
</dbReference>